<reference evidence="2" key="1">
    <citation type="journal article" date="2019" name="Int. J. Syst. Evol. Microbiol.">
        <title>The Global Catalogue of Microorganisms (GCM) 10K type strain sequencing project: providing services to taxonomists for standard genome sequencing and annotation.</title>
        <authorList>
            <consortium name="The Broad Institute Genomics Platform"/>
            <consortium name="The Broad Institute Genome Sequencing Center for Infectious Disease"/>
            <person name="Wu L."/>
            <person name="Ma J."/>
        </authorList>
    </citation>
    <scope>NUCLEOTIDE SEQUENCE [LARGE SCALE GENOMIC DNA]</scope>
    <source>
        <strain evidence="2">CGMCC 1.15942</strain>
    </source>
</reference>
<organism evidence="1 2">
    <name type="scientific">Enterococcus wangshanyuanii</name>
    <dbReference type="NCBI Taxonomy" id="2005703"/>
    <lineage>
        <taxon>Bacteria</taxon>
        <taxon>Bacillati</taxon>
        <taxon>Bacillota</taxon>
        <taxon>Bacilli</taxon>
        <taxon>Lactobacillales</taxon>
        <taxon>Enterococcaceae</taxon>
        <taxon>Enterococcus</taxon>
    </lineage>
</organism>
<gene>
    <name evidence="1" type="ORF">GCM10011573_17860</name>
</gene>
<dbReference type="Proteomes" id="UP000630615">
    <property type="component" value="Unassembled WGS sequence"/>
</dbReference>
<sequence length="60" mass="6857">MGFLTERKDFHNNSKIGIIKSFLRISAHENSFTETSGLSSLEINVKKESLYCHMDYCGVE</sequence>
<protein>
    <submittedName>
        <fullName evidence="1">Uncharacterized protein</fullName>
    </submittedName>
</protein>
<accession>A0ABQ1P0U1</accession>
<comment type="caution">
    <text evidence="1">The sequence shown here is derived from an EMBL/GenBank/DDBJ whole genome shotgun (WGS) entry which is preliminary data.</text>
</comment>
<evidence type="ECO:0000313" key="1">
    <source>
        <dbReference type="EMBL" id="GGC88662.1"/>
    </source>
</evidence>
<keyword evidence="2" id="KW-1185">Reference proteome</keyword>
<evidence type="ECO:0000313" key="2">
    <source>
        <dbReference type="Proteomes" id="UP000630615"/>
    </source>
</evidence>
<proteinExistence type="predicted"/>
<name>A0ABQ1P0U1_9ENTE</name>
<dbReference type="EMBL" id="BMKI01000003">
    <property type="protein sequence ID" value="GGC88662.1"/>
    <property type="molecule type" value="Genomic_DNA"/>
</dbReference>